<feature type="domain" description="Peptidase S9A N-terminal" evidence="4">
    <location>
        <begin position="114"/>
        <end position="414"/>
    </location>
</feature>
<name>A0ABD3MH42_9STRA</name>
<dbReference type="InterPro" id="IPR029058">
    <property type="entry name" value="AB_hydrolase_fold"/>
</dbReference>
<gene>
    <name evidence="5" type="ORF">ACHAWU_002125</name>
</gene>
<proteinExistence type="inferred from homology"/>
<evidence type="ECO:0000313" key="5">
    <source>
        <dbReference type="EMBL" id="KAL3762029.1"/>
    </source>
</evidence>
<dbReference type="PANTHER" id="PTHR11757">
    <property type="entry name" value="PROTEASE FAMILY S9A OLIGOPEPTIDASE"/>
    <property type="match status" value="1"/>
</dbReference>
<dbReference type="Proteomes" id="UP001530293">
    <property type="component" value="Unassembled WGS sequence"/>
</dbReference>
<evidence type="ECO:0000313" key="6">
    <source>
        <dbReference type="Proteomes" id="UP001530293"/>
    </source>
</evidence>
<evidence type="ECO:0000256" key="2">
    <source>
        <dbReference type="SAM" id="MobiDB-lite"/>
    </source>
</evidence>
<reference evidence="5 6" key="1">
    <citation type="submission" date="2024-10" db="EMBL/GenBank/DDBJ databases">
        <title>Updated reference genomes for cyclostephanoid diatoms.</title>
        <authorList>
            <person name="Roberts W.R."/>
            <person name="Alverson A.J."/>
        </authorList>
    </citation>
    <scope>NUCLEOTIDE SEQUENCE [LARGE SCALE GENOMIC DNA]</scope>
    <source>
        <strain evidence="5 6">AJA232-27</strain>
    </source>
</reference>
<keyword evidence="6" id="KW-1185">Reference proteome</keyword>
<dbReference type="InterPro" id="IPR051543">
    <property type="entry name" value="Serine_Peptidase_S9A"/>
</dbReference>
<keyword evidence="3" id="KW-0732">Signal</keyword>
<organism evidence="5 6">
    <name type="scientific">Discostella pseudostelligera</name>
    <dbReference type="NCBI Taxonomy" id="259834"/>
    <lineage>
        <taxon>Eukaryota</taxon>
        <taxon>Sar</taxon>
        <taxon>Stramenopiles</taxon>
        <taxon>Ochrophyta</taxon>
        <taxon>Bacillariophyta</taxon>
        <taxon>Coscinodiscophyceae</taxon>
        <taxon>Thalassiosirophycidae</taxon>
        <taxon>Stephanodiscales</taxon>
        <taxon>Stephanodiscaceae</taxon>
        <taxon>Discostella</taxon>
    </lineage>
</organism>
<dbReference type="InterPro" id="IPR023302">
    <property type="entry name" value="Pept_S9A_N"/>
</dbReference>
<comment type="similarity">
    <text evidence="1">Belongs to the peptidase S9A family.</text>
</comment>
<dbReference type="Pfam" id="PF02897">
    <property type="entry name" value="Peptidase_S9_N"/>
    <property type="match status" value="1"/>
</dbReference>
<dbReference type="EMBL" id="JALLBG020000143">
    <property type="protein sequence ID" value="KAL3762029.1"/>
    <property type="molecule type" value="Genomic_DNA"/>
</dbReference>
<evidence type="ECO:0000256" key="1">
    <source>
        <dbReference type="ARBA" id="ARBA00005228"/>
    </source>
</evidence>
<comment type="caution">
    <text evidence="5">The sequence shown here is derived from an EMBL/GenBank/DDBJ whole genome shotgun (WGS) entry which is preliminary data.</text>
</comment>
<dbReference type="Gene3D" id="2.130.10.120">
    <property type="entry name" value="Prolyl oligopeptidase, N-terminal domain"/>
    <property type="match status" value="1"/>
</dbReference>
<evidence type="ECO:0000256" key="3">
    <source>
        <dbReference type="SAM" id="SignalP"/>
    </source>
</evidence>
<dbReference type="PANTHER" id="PTHR11757:SF19">
    <property type="entry name" value="PROLYL ENDOPEPTIDASE-LIKE"/>
    <property type="match status" value="1"/>
</dbReference>
<dbReference type="AlphaFoldDB" id="A0ABD3MH42"/>
<dbReference type="SUPFAM" id="SSF50993">
    <property type="entry name" value="Peptidase/esterase 'gauge' domain"/>
    <property type="match status" value="1"/>
</dbReference>
<sequence length="430" mass="48755">MVAGVFHPSLLPWFFIFSTSLAWLPPPPGGSFHERTRRRQHVDGASASAASESTLQIRPPVAHRDELSYVLAGDVSAPSSSSSSQSFDSNALAPLPIPMFLRQSPSSPHPLLSPPRRIPNPYGWMRDDTRTNTTILNHLHAENEYSRRMTAHLDGLREQLYQEFLASIQETDYTTPALKTTSDGKGYWYYTRLEEGEGYPRYCRAPQQQQDQLLPPPVNADWDTKTINTNNETVYSSIFTNEEVYLDVPSLARNKTYLAMGAIAVSPNQKYVAYSLDVKGGETCQLYVKHIESGKVWALYNHQKKDGHAVGNELLECDGSIVWNDESDAVFYLTMDDKHRPNKLYRRQIFDSHGHWIDKEGSRMEEEDDLLLEEKDELFNLRISKSFDGKFLLATCSSKESSEVHYLDLQSTTKDRQGIPSARELVCIAK</sequence>
<feature type="region of interest" description="Disordered" evidence="2">
    <location>
        <begin position="30"/>
        <end position="57"/>
    </location>
</feature>
<dbReference type="Gene3D" id="3.40.50.1820">
    <property type="entry name" value="alpha/beta hydrolase"/>
    <property type="match status" value="1"/>
</dbReference>
<accession>A0ABD3MH42</accession>
<feature type="signal peptide" evidence="3">
    <location>
        <begin position="1"/>
        <end position="22"/>
    </location>
</feature>
<evidence type="ECO:0000259" key="4">
    <source>
        <dbReference type="Pfam" id="PF02897"/>
    </source>
</evidence>
<feature type="chain" id="PRO_5044760087" description="Peptidase S9A N-terminal domain-containing protein" evidence="3">
    <location>
        <begin position="23"/>
        <end position="430"/>
    </location>
</feature>
<protein>
    <recommendedName>
        <fullName evidence="4">Peptidase S9A N-terminal domain-containing protein</fullName>
    </recommendedName>
</protein>